<dbReference type="AlphaFoldDB" id="A0AAD6V1Y9"/>
<evidence type="ECO:0000313" key="1">
    <source>
        <dbReference type="EMBL" id="KAJ7200103.1"/>
    </source>
</evidence>
<proteinExistence type="predicted"/>
<name>A0AAD6V1Y9_9AGAR</name>
<dbReference type="EMBL" id="JARJCW010000064">
    <property type="protein sequence ID" value="KAJ7200103.1"/>
    <property type="molecule type" value="Genomic_DNA"/>
</dbReference>
<gene>
    <name evidence="1" type="ORF">GGX14DRAFT_400793</name>
</gene>
<comment type="caution">
    <text evidence="1">The sequence shown here is derived from an EMBL/GenBank/DDBJ whole genome shotgun (WGS) entry which is preliminary data.</text>
</comment>
<dbReference type="Proteomes" id="UP001219525">
    <property type="component" value="Unassembled WGS sequence"/>
</dbReference>
<accession>A0AAD6V1Y9</accession>
<protein>
    <submittedName>
        <fullName evidence="1">Uncharacterized protein</fullName>
    </submittedName>
</protein>
<keyword evidence="2" id="KW-1185">Reference proteome</keyword>
<reference evidence="1" key="1">
    <citation type="submission" date="2023-03" db="EMBL/GenBank/DDBJ databases">
        <title>Massive genome expansion in bonnet fungi (Mycena s.s.) driven by repeated elements and novel gene families across ecological guilds.</title>
        <authorList>
            <consortium name="Lawrence Berkeley National Laboratory"/>
            <person name="Harder C.B."/>
            <person name="Miyauchi S."/>
            <person name="Viragh M."/>
            <person name="Kuo A."/>
            <person name="Thoen E."/>
            <person name="Andreopoulos B."/>
            <person name="Lu D."/>
            <person name="Skrede I."/>
            <person name="Drula E."/>
            <person name="Henrissat B."/>
            <person name="Morin E."/>
            <person name="Kohler A."/>
            <person name="Barry K."/>
            <person name="LaButti K."/>
            <person name="Morin E."/>
            <person name="Salamov A."/>
            <person name="Lipzen A."/>
            <person name="Mereny Z."/>
            <person name="Hegedus B."/>
            <person name="Baldrian P."/>
            <person name="Stursova M."/>
            <person name="Weitz H."/>
            <person name="Taylor A."/>
            <person name="Grigoriev I.V."/>
            <person name="Nagy L.G."/>
            <person name="Martin F."/>
            <person name="Kauserud H."/>
        </authorList>
    </citation>
    <scope>NUCLEOTIDE SEQUENCE</scope>
    <source>
        <strain evidence="1">9144</strain>
    </source>
</reference>
<sequence length="358" mass="39024">MGLGAIKMGLGAIKMGLMAIKMGLGAITMALGHQKWDSGIKSGTQASKVGLGESHSHPFRYSSSQVTREHELVTLLPCIGIYFSYAFSGWPLTSHKRTVTTAESTVEMVQYGAARQRPRAEVFHPMHRFESNDGSALSECCPAPSPRPPPEIKFALRYNQSFSLELVLQFLVQARELPTKPSSRGRTGFRRPFRVTESRRGRVGSRELARVKRNAVTGIRPTGAGASAVLPAAGPTRYTRETVDGCRSIRRKRSSGLFCISEWVLCVVPAAEGFCHAQVMPAENSVGDQAKRMMLFSHWQAGPGSSGKKNMTTWTRSLVTGIVTPSTSPPYGNRSWPSYAGSWLLVAITRRLVALVGA</sequence>
<organism evidence="1 2">
    <name type="scientific">Mycena pura</name>
    <dbReference type="NCBI Taxonomy" id="153505"/>
    <lineage>
        <taxon>Eukaryota</taxon>
        <taxon>Fungi</taxon>
        <taxon>Dikarya</taxon>
        <taxon>Basidiomycota</taxon>
        <taxon>Agaricomycotina</taxon>
        <taxon>Agaricomycetes</taxon>
        <taxon>Agaricomycetidae</taxon>
        <taxon>Agaricales</taxon>
        <taxon>Marasmiineae</taxon>
        <taxon>Mycenaceae</taxon>
        <taxon>Mycena</taxon>
    </lineage>
</organism>
<evidence type="ECO:0000313" key="2">
    <source>
        <dbReference type="Proteomes" id="UP001219525"/>
    </source>
</evidence>